<accession>C0NJ79</accession>
<name>C0NJ79_AJECG</name>
<protein>
    <submittedName>
        <fullName evidence="1">Uncharacterized protein</fullName>
    </submittedName>
</protein>
<reference evidence="1" key="1">
    <citation type="submission" date="2009-02" db="EMBL/GenBank/DDBJ databases">
        <title>The Genome Sequence of Ajellomyces capsulatus strain G186AR.</title>
        <authorList>
            <consortium name="The Broad Institute Genome Sequencing Platform"/>
            <person name="Champion M."/>
            <person name="Cuomo C."/>
            <person name="Ma L.-J."/>
            <person name="Henn M.R."/>
            <person name="Sil A."/>
            <person name="Goldman B."/>
            <person name="Young S.K."/>
            <person name="Kodira C.D."/>
            <person name="Zeng Q."/>
            <person name="Koehrsen M."/>
            <person name="Alvarado L."/>
            <person name="Berlin A."/>
            <person name="Borenstein D."/>
            <person name="Chen Z."/>
            <person name="Engels R."/>
            <person name="Freedman E."/>
            <person name="Gellesch M."/>
            <person name="Goldberg J."/>
            <person name="Griggs A."/>
            <person name="Gujja S."/>
            <person name="Heiman D."/>
            <person name="Hepburn T."/>
            <person name="Howarth C."/>
            <person name="Jen D."/>
            <person name="Larson L."/>
            <person name="Lewis B."/>
            <person name="Mehta T."/>
            <person name="Park D."/>
            <person name="Pearson M."/>
            <person name="Roberts A."/>
            <person name="Saif S."/>
            <person name="Shea T."/>
            <person name="Shenoy N."/>
            <person name="Sisk P."/>
            <person name="Stolte C."/>
            <person name="Sykes S."/>
            <person name="Walk T."/>
            <person name="White J."/>
            <person name="Yandava C."/>
            <person name="Klein B."/>
            <person name="McEwen J.G."/>
            <person name="Puccia R."/>
            <person name="Goldman G.H."/>
            <person name="Felipe M.S."/>
            <person name="Nino-Vega G."/>
            <person name="San-Blas G."/>
            <person name="Taylor J."/>
            <person name="Mendoza L."/>
            <person name="Galagan J."/>
            <person name="Nusbaum C."/>
            <person name="Birren B."/>
        </authorList>
    </citation>
    <scope>NUCLEOTIDE SEQUENCE</scope>
    <source>
        <strain evidence="1">G186AR</strain>
    </source>
</reference>
<dbReference type="InParanoid" id="C0NJ79"/>
<organism evidence="1 2">
    <name type="scientific">Ajellomyces capsulatus (strain G186AR / H82 / ATCC MYA-2454 / RMSCC 2432)</name>
    <name type="common">Darling's disease fungus</name>
    <name type="synonym">Histoplasma capsulatum</name>
    <dbReference type="NCBI Taxonomy" id="447093"/>
    <lineage>
        <taxon>Eukaryota</taxon>
        <taxon>Fungi</taxon>
        <taxon>Dikarya</taxon>
        <taxon>Ascomycota</taxon>
        <taxon>Pezizomycotina</taxon>
        <taxon>Eurotiomycetes</taxon>
        <taxon>Eurotiomycetidae</taxon>
        <taxon>Onygenales</taxon>
        <taxon>Ajellomycetaceae</taxon>
        <taxon>Histoplasma</taxon>
    </lineage>
</organism>
<dbReference type="RefSeq" id="XP_045288401.1">
    <property type="nucleotide sequence ID" value="XM_045430258.1"/>
</dbReference>
<proteinExistence type="predicted"/>
<dbReference type="HOGENOM" id="CLU_2145140_0_0_1"/>
<dbReference type="AlphaFoldDB" id="C0NJ79"/>
<keyword evidence="2" id="KW-1185">Reference proteome</keyword>
<evidence type="ECO:0000313" key="2">
    <source>
        <dbReference type="Proteomes" id="UP000001631"/>
    </source>
</evidence>
<gene>
    <name evidence="1" type="ORF">HCBG_03209</name>
</gene>
<dbReference type="Proteomes" id="UP000001631">
    <property type="component" value="Unassembled WGS sequence"/>
</dbReference>
<dbReference type="EMBL" id="GG663366">
    <property type="protein sequence ID" value="EEH07920.1"/>
    <property type="molecule type" value="Genomic_DNA"/>
</dbReference>
<dbReference type="GeneID" id="69036225"/>
<evidence type="ECO:0000313" key="1">
    <source>
        <dbReference type="EMBL" id="EEH07920.1"/>
    </source>
</evidence>
<sequence>MADEWHCRYCSAMIRRAWFASGLALGDQGGRMMGGERRCAHCLHMPIKGSLSPSLVLLGTARPVPPGILAFMYMYRTYLYRHQCTVRRWGSLITPTSAKLHPTGKDMLWCAA</sequence>